<sequence length="65" mass="6645">MPNPLTAIHVSPERRHELLIASDFRCEANGCGHRAAYVAILSTGEIGTACGVCATPPCAPLGVAG</sequence>
<reference evidence="2" key="1">
    <citation type="submission" date="2016-06" db="EMBL/GenBank/DDBJ databases">
        <authorList>
            <person name="Varghese N."/>
            <person name="Submissions Spin"/>
        </authorList>
    </citation>
    <scope>NUCLEOTIDE SEQUENCE [LARGE SCALE GENOMIC DNA]</scope>
    <source>
        <strain evidence="2">DSM 44983</strain>
    </source>
</reference>
<name>A0A1C5IRX1_9ACTN</name>
<dbReference type="EMBL" id="LT607752">
    <property type="protein sequence ID" value="SCG60741.1"/>
    <property type="molecule type" value="Genomic_DNA"/>
</dbReference>
<protein>
    <submittedName>
        <fullName evidence="1">Uncharacterized protein</fullName>
    </submittedName>
</protein>
<evidence type="ECO:0000313" key="1">
    <source>
        <dbReference type="EMBL" id="SCG60741.1"/>
    </source>
</evidence>
<dbReference type="AlphaFoldDB" id="A0A1C5IRX1"/>
<keyword evidence="2" id="KW-1185">Reference proteome</keyword>
<dbReference type="Proteomes" id="UP000198226">
    <property type="component" value="Chromosome I"/>
</dbReference>
<gene>
    <name evidence="1" type="ORF">GA0070623_2790</name>
</gene>
<accession>A0A1C5IRX1</accession>
<evidence type="ECO:0000313" key="2">
    <source>
        <dbReference type="Proteomes" id="UP000198226"/>
    </source>
</evidence>
<organism evidence="1 2">
    <name type="scientific">Micromonospora rifamycinica</name>
    <dbReference type="NCBI Taxonomy" id="291594"/>
    <lineage>
        <taxon>Bacteria</taxon>
        <taxon>Bacillati</taxon>
        <taxon>Actinomycetota</taxon>
        <taxon>Actinomycetes</taxon>
        <taxon>Micromonosporales</taxon>
        <taxon>Micromonosporaceae</taxon>
        <taxon>Micromonospora</taxon>
    </lineage>
</organism>
<proteinExistence type="predicted"/>